<proteinExistence type="inferred from homology"/>
<dbReference type="GO" id="GO:0006629">
    <property type="term" value="P:lipid metabolic process"/>
    <property type="evidence" value="ECO:0007669"/>
    <property type="project" value="UniProtKB-KW"/>
</dbReference>
<evidence type="ECO:0000256" key="7">
    <source>
        <dbReference type="ARBA" id="ARBA00039058"/>
    </source>
</evidence>
<sequence length="260" mass="29182">MFGIGKYNARFAETEADIRRCQQLRYLAFIAGRGLGSGPGGGYAGGAEGLDADGFDAICSHLMVEEVKSGQLVCCFRMLPLDDGSQIGRSYSAQYYELSRLSAFPGKMVEMGRFCIHPEWRDPNILRIAWAAMSAHVEREGVELLFGCSSFHGVDAEEYRDAFALLREKHLAPRRWLPLPKSPRIFRFARALRFFKPDLRLAMRRMPPLLRTYLVMGGWVSDHAVIDKDLNTLHVFTGVEVSRVPSARAALLRPRRAVGT</sequence>
<keyword evidence="4" id="KW-0443">Lipid metabolism</keyword>
<evidence type="ECO:0000256" key="4">
    <source>
        <dbReference type="ARBA" id="ARBA00023098"/>
    </source>
</evidence>
<evidence type="ECO:0000256" key="9">
    <source>
        <dbReference type="ARBA" id="ARBA00045724"/>
    </source>
</evidence>
<dbReference type="PANTHER" id="PTHR37323:SF1">
    <property type="entry name" value="L-ORNITHINE N(ALPHA)-ACYLTRANSFERASE"/>
    <property type="match status" value="1"/>
</dbReference>
<name>A0A8J7SJK3_9RHOB</name>
<dbReference type="AlphaFoldDB" id="A0A8J7SJK3"/>
<dbReference type="PANTHER" id="PTHR37323">
    <property type="entry name" value="GCN5-RELATED N-ACETYLTRANSFERASE"/>
    <property type="match status" value="1"/>
</dbReference>
<gene>
    <name evidence="11" type="ORF">H0I76_17675</name>
</gene>
<evidence type="ECO:0000256" key="1">
    <source>
        <dbReference type="ARBA" id="ARBA00005189"/>
    </source>
</evidence>
<comment type="function">
    <text evidence="9">Catalyzes the first step in the biosynthesis of ornithine lipids, which are phosphorus-free membrane lipids. Catalyzes the 3-hydroxyacyl-acyl carrier protein-dependent acylation of ornithine to form lyso-ornithine lipid (LOL).</text>
</comment>
<keyword evidence="12" id="KW-1185">Reference proteome</keyword>
<dbReference type="EC" id="2.3.2.30" evidence="7"/>
<evidence type="ECO:0000313" key="12">
    <source>
        <dbReference type="Proteomes" id="UP000655420"/>
    </source>
</evidence>
<evidence type="ECO:0000256" key="3">
    <source>
        <dbReference type="ARBA" id="ARBA00022679"/>
    </source>
</evidence>
<evidence type="ECO:0000256" key="8">
    <source>
        <dbReference type="ARBA" id="ARBA00039866"/>
    </source>
</evidence>
<keyword evidence="2" id="KW-0444">Lipid biosynthesis</keyword>
<dbReference type="Gene3D" id="3.40.630.30">
    <property type="match status" value="1"/>
</dbReference>
<dbReference type="Proteomes" id="UP000655420">
    <property type="component" value="Unassembled WGS sequence"/>
</dbReference>
<reference evidence="11" key="1">
    <citation type="submission" date="2020-12" db="EMBL/GenBank/DDBJ databases">
        <title>Bacterial taxonomy.</title>
        <authorList>
            <person name="Pan X."/>
        </authorList>
    </citation>
    <scope>NUCLEOTIDE SEQUENCE</scope>
    <source>
        <strain evidence="11">M0105</strain>
    </source>
</reference>
<dbReference type="InterPro" id="IPR016181">
    <property type="entry name" value="Acyl_CoA_acyltransferase"/>
</dbReference>
<keyword evidence="3" id="KW-0808">Transferase</keyword>
<comment type="caution">
    <text evidence="11">The sequence shown here is derived from an EMBL/GenBank/DDBJ whole genome shotgun (WGS) entry which is preliminary data.</text>
</comment>
<accession>A0A8J7SJK3</accession>
<dbReference type="GO" id="GO:0043810">
    <property type="term" value="F:ornithine-acyl [acyl carrier protein] N-acyltransferase activity"/>
    <property type="evidence" value="ECO:0007669"/>
    <property type="project" value="UniProtKB-EC"/>
</dbReference>
<evidence type="ECO:0000256" key="6">
    <source>
        <dbReference type="ARBA" id="ARBA00038095"/>
    </source>
</evidence>
<evidence type="ECO:0000256" key="5">
    <source>
        <dbReference type="ARBA" id="ARBA00023315"/>
    </source>
</evidence>
<evidence type="ECO:0000256" key="10">
    <source>
        <dbReference type="ARBA" id="ARBA00047785"/>
    </source>
</evidence>
<comment type="pathway">
    <text evidence="1">Lipid metabolism.</text>
</comment>
<comment type="catalytic activity">
    <reaction evidence="10">
        <text>a (3R)-hydroxyacyl-[ACP] + L-ornithine = a lyso-ornithine lipid + holo-[ACP] + H(+)</text>
        <dbReference type="Rhea" id="RHEA:20633"/>
        <dbReference type="Rhea" id="RHEA-COMP:9685"/>
        <dbReference type="Rhea" id="RHEA-COMP:9945"/>
        <dbReference type="ChEBI" id="CHEBI:15378"/>
        <dbReference type="ChEBI" id="CHEBI:46911"/>
        <dbReference type="ChEBI" id="CHEBI:64479"/>
        <dbReference type="ChEBI" id="CHEBI:78827"/>
        <dbReference type="ChEBI" id="CHEBI:138482"/>
        <dbReference type="EC" id="2.3.2.30"/>
    </reaction>
    <physiologicalReaction direction="left-to-right" evidence="10">
        <dbReference type="Rhea" id="RHEA:20634"/>
    </physiologicalReaction>
</comment>
<keyword evidence="5" id="KW-0012">Acyltransferase</keyword>
<evidence type="ECO:0000313" key="11">
    <source>
        <dbReference type="EMBL" id="MBK0401030.1"/>
    </source>
</evidence>
<dbReference type="InterPro" id="IPR052351">
    <property type="entry name" value="Ornithine_N-alpha-AT"/>
</dbReference>
<dbReference type="EMBL" id="JAEHHL010000013">
    <property type="protein sequence ID" value="MBK0401030.1"/>
    <property type="molecule type" value="Genomic_DNA"/>
</dbReference>
<organism evidence="11 12">
    <name type="scientific">Thermohalobaculum xanthum</name>
    <dbReference type="NCBI Taxonomy" id="2753746"/>
    <lineage>
        <taxon>Bacteria</taxon>
        <taxon>Pseudomonadati</taxon>
        <taxon>Pseudomonadota</taxon>
        <taxon>Alphaproteobacteria</taxon>
        <taxon>Rhodobacterales</taxon>
        <taxon>Paracoccaceae</taxon>
        <taxon>Thermohalobaculum</taxon>
    </lineage>
</organism>
<dbReference type="SUPFAM" id="SSF55729">
    <property type="entry name" value="Acyl-CoA N-acyltransferases (Nat)"/>
    <property type="match status" value="1"/>
</dbReference>
<dbReference type="RefSeq" id="WP_200613038.1">
    <property type="nucleotide sequence ID" value="NZ_JAEHHL010000013.1"/>
</dbReference>
<evidence type="ECO:0000256" key="2">
    <source>
        <dbReference type="ARBA" id="ARBA00022516"/>
    </source>
</evidence>
<comment type="similarity">
    <text evidence="6">Belongs to the acetyltransferase family. OlsB subfamily.</text>
</comment>
<protein>
    <recommendedName>
        <fullName evidence="8">L-ornithine N(alpha)-acyltransferase</fullName>
        <ecNumber evidence="7">2.3.2.30</ecNumber>
    </recommendedName>
</protein>
<dbReference type="Pfam" id="PF13444">
    <property type="entry name" value="Acetyltransf_5"/>
    <property type="match status" value="1"/>
</dbReference>